<protein>
    <submittedName>
        <fullName evidence="1">Uncharacterized protein</fullName>
    </submittedName>
</protein>
<keyword evidence="2" id="KW-1185">Reference proteome</keyword>
<accession>A0ACB9LW10</accession>
<sequence>MLLVSFVGLADAYWNKQAPLQLSYISFPDLKSRLSLHSERVMSSIQYGIFINPISLYLALSLRILFEITVTFTEAAASI</sequence>
<name>A0ACB9LW10_BAUVA</name>
<dbReference type="EMBL" id="CM039436">
    <property type="protein sequence ID" value="KAI4315052.1"/>
    <property type="molecule type" value="Genomic_DNA"/>
</dbReference>
<evidence type="ECO:0000313" key="1">
    <source>
        <dbReference type="EMBL" id="KAI4315052.1"/>
    </source>
</evidence>
<organism evidence="1 2">
    <name type="scientific">Bauhinia variegata</name>
    <name type="common">Purple orchid tree</name>
    <name type="synonym">Phanera variegata</name>
    <dbReference type="NCBI Taxonomy" id="167791"/>
    <lineage>
        <taxon>Eukaryota</taxon>
        <taxon>Viridiplantae</taxon>
        <taxon>Streptophyta</taxon>
        <taxon>Embryophyta</taxon>
        <taxon>Tracheophyta</taxon>
        <taxon>Spermatophyta</taxon>
        <taxon>Magnoliopsida</taxon>
        <taxon>eudicotyledons</taxon>
        <taxon>Gunneridae</taxon>
        <taxon>Pentapetalae</taxon>
        <taxon>rosids</taxon>
        <taxon>fabids</taxon>
        <taxon>Fabales</taxon>
        <taxon>Fabaceae</taxon>
        <taxon>Cercidoideae</taxon>
        <taxon>Cercideae</taxon>
        <taxon>Bauhiniinae</taxon>
        <taxon>Bauhinia</taxon>
    </lineage>
</organism>
<proteinExistence type="predicted"/>
<dbReference type="Proteomes" id="UP000828941">
    <property type="component" value="Chromosome 11"/>
</dbReference>
<reference evidence="1 2" key="1">
    <citation type="journal article" date="2022" name="DNA Res.">
        <title>Chromosomal-level genome assembly of the orchid tree Bauhinia variegata (Leguminosae; Cercidoideae) supports the allotetraploid origin hypothesis of Bauhinia.</title>
        <authorList>
            <person name="Zhong Y."/>
            <person name="Chen Y."/>
            <person name="Zheng D."/>
            <person name="Pang J."/>
            <person name="Liu Y."/>
            <person name="Luo S."/>
            <person name="Meng S."/>
            <person name="Qian L."/>
            <person name="Wei D."/>
            <person name="Dai S."/>
            <person name="Zhou R."/>
        </authorList>
    </citation>
    <scope>NUCLEOTIDE SEQUENCE [LARGE SCALE GENOMIC DNA]</scope>
    <source>
        <strain evidence="1">BV-YZ2020</strain>
    </source>
</reference>
<evidence type="ECO:0000313" key="2">
    <source>
        <dbReference type="Proteomes" id="UP000828941"/>
    </source>
</evidence>
<gene>
    <name evidence="1" type="ORF">L6164_027900</name>
</gene>
<comment type="caution">
    <text evidence="1">The sequence shown here is derived from an EMBL/GenBank/DDBJ whole genome shotgun (WGS) entry which is preliminary data.</text>
</comment>